<evidence type="ECO:0000313" key="1">
    <source>
        <dbReference type="EMBL" id="MBD2293239.1"/>
    </source>
</evidence>
<organism evidence="1 2">
    <name type="scientific">Anabaena sphaerica FACHB-251</name>
    <dbReference type="NCBI Taxonomy" id="2692883"/>
    <lineage>
        <taxon>Bacteria</taxon>
        <taxon>Bacillati</taxon>
        <taxon>Cyanobacteriota</taxon>
        <taxon>Cyanophyceae</taxon>
        <taxon>Nostocales</taxon>
        <taxon>Nostocaceae</taxon>
        <taxon>Anabaena</taxon>
    </lineage>
</organism>
<reference evidence="2" key="1">
    <citation type="journal article" date="2020" name="ISME J.">
        <title>Comparative genomics reveals insights into cyanobacterial evolution and habitat adaptation.</title>
        <authorList>
            <person name="Chen M.Y."/>
            <person name="Teng W.K."/>
            <person name="Zhao L."/>
            <person name="Hu C.X."/>
            <person name="Zhou Y.K."/>
            <person name="Han B.P."/>
            <person name="Song L.R."/>
            <person name="Shu W.S."/>
        </authorList>
    </citation>
    <scope>NUCLEOTIDE SEQUENCE [LARGE SCALE GENOMIC DNA]</scope>
    <source>
        <strain evidence="2">FACHB-251</strain>
    </source>
</reference>
<dbReference type="Proteomes" id="UP000662185">
    <property type="component" value="Unassembled WGS sequence"/>
</dbReference>
<name>A0A927A043_9NOST</name>
<sequence length="129" mass="14973">MTWQEFLNQQADIQHLSVEEKTTLLTALPDPDAQINQIQLSVKLSITEAIVKSRLQKIYKKFENVCPELREKEGAGKFEKLRTYLKQKYHQPQSEATLKNPIPDKSISSEFQSLITEKIQSFCGRKFVF</sequence>
<proteinExistence type="predicted"/>
<dbReference type="AlphaFoldDB" id="A0A927A043"/>
<dbReference type="RefSeq" id="WP_190558378.1">
    <property type="nucleotide sequence ID" value="NZ_JACJQU010000002.1"/>
</dbReference>
<dbReference type="EMBL" id="JACJQU010000002">
    <property type="protein sequence ID" value="MBD2293239.1"/>
    <property type="molecule type" value="Genomic_DNA"/>
</dbReference>
<evidence type="ECO:0000313" key="2">
    <source>
        <dbReference type="Proteomes" id="UP000662185"/>
    </source>
</evidence>
<gene>
    <name evidence="1" type="ORF">H6G06_07005</name>
</gene>
<accession>A0A927A043</accession>
<comment type="caution">
    <text evidence="1">The sequence shown here is derived from an EMBL/GenBank/DDBJ whole genome shotgun (WGS) entry which is preliminary data.</text>
</comment>
<keyword evidence="2" id="KW-1185">Reference proteome</keyword>
<protein>
    <submittedName>
        <fullName evidence="1">Uncharacterized protein</fullName>
    </submittedName>
</protein>